<dbReference type="EMBL" id="VDGH01000006">
    <property type="protein sequence ID" value="TQR13091.1"/>
    <property type="molecule type" value="Genomic_DNA"/>
</dbReference>
<comment type="similarity">
    <text evidence="3">Belongs to the Nudix hydrolase family.</text>
</comment>
<dbReference type="InterPro" id="IPR015797">
    <property type="entry name" value="NUDIX_hydrolase-like_dom_sf"/>
</dbReference>
<gene>
    <name evidence="5" type="ORF">FG382_11205</name>
</gene>
<feature type="domain" description="Nudix hydrolase" evidence="4">
    <location>
        <begin position="15"/>
        <end position="147"/>
    </location>
</feature>
<dbReference type="PANTHER" id="PTHR43046:SF2">
    <property type="entry name" value="8-OXO-DGTP DIPHOSPHATASE-RELATED"/>
    <property type="match status" value="1"/>
</dbReference>
<dbReference type="PRINTS" id="PR00502">
    <property type="entry name" value="NUDIXFAMILY"/>
</dbReference>
<keyword evidence="2 3" id="KW-0378">Hydrolase</keyword>
<dbReference type="InterPro" id="IPR000086">
    <property type="entry name" value="NUDIX_hydrolase_dom"/>
</dbReference>
<organism evidence="5 6">
    <name type="scientific">Psychrobacillus lasiicapitis</name>
    <dbReference type="NCBI Taxonomy" id="1636719"/>
    <lineage>
        <taxon>Bacteria</taxon>
        <taxon>Bacillati</taxon>
        <taxon>Bacillota</taxon>
        <taxon>Bacilli</taxon>
        <taxon>Bacillales</taxon>
        <taxon>Bacillaceae</taxon>
        <taxon>Psychrobacillus</taxon>
    </lineage>
</organism>
<dbReference type="InterPro" id="IPR020084">
    <property type="entry name" value="NUDIX_hydrolase_CS"/>
</dbReference>
<sequence length="147" mass="16560">MEYYKELRKFVGHRPLILPGSVVLILNSNEEVLLQEREPGVYGLPGGLMELGESLEDTARREVFEETGLHIGELSLCHVYSGPDYYIENPNGDTFYAVTTVYKTKEYKGELSPDGTESLSLQFFEANNLPDGILSSYRTFIENELGV</sequence>
<dbReference type="Gene3D" id="3.90.79.10">
    <property type="entry name" value="Nucleoside Triphosphate Pyrophosphohydrolase"/>
    <property type="match status" value="1"/>
</dbReference>
<dbReference type="InterPro" id="IPR020476">
    <property type="entry name" value="Nudix_hydrolase"/>
</dbReference>
<dbReference type="PANTHER" id="PTHR43046">
    <property type="entry name" value="GDP-MANNOSE MANNOSYL HYDROLASE"/>
    <property type="match status" value="1"/>
</dbReference>
<dbReference type="GO" id="GO:0016787">
    <property type="term" value="F:hydrolase activity"/>
    <property type="evidence" value="ECO:0007669"/>
    <property type="project" value="UniProtKB-KW"/>
</dbReference>
<dbReference type="Pfam" id="PF00293">
    <property type="entry name" value="NUDIX"/>
    <property type="match status" value="1"/>
</dbReference>
<evidence type="ECO:0000256" key="3">
    <source>
        <dbReference type="RuleBase" id="RU003476"/>
    </source>
</evidence>
<dbReference type="PROSITE" id="PS00893">
    <property type="entry name" value="NUDIX_BOX"/>
    <property type="match status" value="1"/>
</dbReference>
<keyword evidence="6" id="KW-1185">Reference proteome</keyword>
<dbReference type="CDD" id="cd04677">
    <property type="entry name" value="NUDIX_Hydrolase"/>
    <property type="match status" value="1"/>
</dbReference>
<evidence type="ECO:0000259" key="4">
    <source>
        <dbReference type="PROSITE" id="PS51462"/>
    </source>
</evidence>
<dbReference type="PROSITE" id="PS51462">
    <property type="entry name" value="NUDIX"/>
    <property type="match status" value="1"/>
</dbReference>
<dbReference type="Proteomes" id="UP000317316">
    <property type="component" value="Unassembled WGS sequence"/>
</dbReference>
<comment type="cofactor">
    <cofactor evidence="1">
        <name>Mg(2+)</name>
        <dbReference type="ChEBI" id="CHEBI:18420"/>
    </cofactor>
</comment>
<dbReference type="SUPFAM" id="SSF55811">
    <property type="entry name" value="Nudix"/>
    <property type="match status" value="1"/>
</dbReference>
<dbReference type="RefSeq" id="WP_142538972.1">
    <property type="nucleotide sequence ID" value="NZ_BMIE01000004.1"/>
</dbReference>
<proteinExistence type="inferred from homology"/>
<protein>
    <submittedName>
        <fullName evidence="5">NUDIX hydrolase</fullName>
    </submittedName>
</protein>
<accession>A0A544T6M7</accession>
<evidence type="ECO:0000313" key="5">
    <source>
        <dbReference type="EMBL" id="TQR13091.1"/>
    </source>
</evidence>
<evidence type="ECO:0000256" key="1">
    <source>
        <dbReference type="ARBA" id="ARBA00001946"/>
    </source>
</evidence>
<evidence type="ECO:0000256" key="2">
    <source>
        <dbReference type="ARBA" id="ARBA00022801"/>
    </source>
</evidence>
<dbReference type="AlphaFoldDB" id="A0A544T6M7"/>
<name>A0A544T6M7_9BACI</name>
<dbReference type="OrthoDB" id="9787476at2"/>
<reference evidence="5 6" key="1">
    <citation type="submission" date="2019-05" db="EMBL/GenBank/DDBJ databases">
        <title>Psychrobacillus vulpis sp. nov., a new species isolated from feces of a red fox that inhabits in The Tablas de Daimiel Natural Park, Albacete, Spain.</title>
        <authorList>
            <person name="Rodriguez M."/>
            <person name="Reina J.C."/>
            <person name="Bejar V."/>
            <person name="Llamas I."/>
        </authorList>
    </citation>
    <scope>NUCLEOTIDE SEQUENCE [LARGE SCALE GENOMIC DNA]</scope>
    <source>
        <strain evidence="5 6">NEAU-3TGS17</strain>
    </source>
</reference>
<evidence type="ECO:0000313" key="6">
    <source>
        <dbReference type="Proteomes" id="UP000317316"/>
    </source>
</evidence>
<comment type="caution">
    <text evidence="5">The sequence shown here is derived from an EMBL/GenBank/DDBJ whole genome shotgun (WGS) entry which is preliminary data.</text>
</comment>